<dbReference type="GO" id="GO:0003677">
    <property type="term" value="F:DNA binding"/>
    <property type="evidence" value="ECO:0007669"/>
    <property type="project" value="UniProtKB-KW"/>
</dbReference>
<dbReference type="SUPFAM" id="SSF116734">
    <property type="entry name" value="DNA methylase specificity domain"/>
    <property type="match status" value="2"/>
</dbReference>
<dbReference type="GO" id="GO:0009307">
    <property type="term" value="P:DNA restriction-modification system"/>
    <property type="evidence" value="ECO:0007669"/>
    <property type="project" value="UniProtKB-KW"/>
</dbReference>
<dbReference type="PANTHER" id="PTHR30408">
    <property type="entry name" value="TYPE-1 RESTRICTION ENZYME ECOKI SPECIFICITY PROTEIN"/>
    <property type="match status" value="1"/>
</dbReference>
<keyword evidence="2" id="KW-0680">Restriction system</keyword>
<evidence type="ECO:0000313" key="6">
    <source>
        <dbReference type="EMBL" id="SHF14955.1"/>
    </source>
</evidence>
<dbReference type="EMBL" id="FQUY01000013">
    <property type="protein sequence ID" value="SHF14955.1"/>
    <property type="molecule type" value="Genomic_DNA"/>
</dbReference>
<dbReference type="STRING" id="1121429.SAMN02745133_01929"/>
<comment type="similarity">
    <text evidence="1">Belongs to the type-I restriction system S methylase family.</text>
</comment>
<dbReference type="RefSeq" id="WP_200798159.1">
    <property type="nucleotide sequence ID" value="NZ_FQUY01000013.1"/>
</dbReference>
<evidence type="ECO:0000256" key="2">
    <source>
        <dbReference type="ARBA" id="ARBA00022747"/>
    </source>
</evidence>
<dbReference type="InterPro" id="IPR000055">
    <property type="entry name" value="Restrct_endonuc_typeI_TRD"/>
</dbReference>
<feature type="coiled-coil region" evidence="4">
    <location>
        <begin position="176"/>
        <end position="207"/>
    </location>
</feature>
<dbReference type="CDD" id="cd17284">
    <property type="entry name" value="RMtype1_S_Cbo7060ORF11580P_TRD2-CR2_like"/>
    <property type="match status" value="1"/>
</dbReference>
<evidence type="ECO:0000256" key="3">
    <source>
        <dbReference type="ARBA" id="ARBA00023125"/>
    </source>
</evidence>
<evidence type="ECO:0000256" key="4">
    <source>
        <dbReference type="SAM" id="Coils"/>
    </source>
</evidence>
<dbReference type="Pfam" id="PF01420">
    <property type="entry name" value="Methylase_S"/>
    <property type="match status" value="2"/>
</dbReference>
<evidence type="ECO:0000259" key="5">
    <source>
        <dbReference type="Pfam" id="PF01420"/>
    </source>
</evidence>
<dbReference type="InterPro" id="IPR052021">
    <property type="entry name" value="Type-I_RS_S_subunit"/>
</dbReference>
<dbReference type="Gene3D" id="3.90.220.20">
    <property type="entry name" value="DNA methylase specificity domains"/>
    <property type="match status" value="2"/>
</dbReference>
<evidence type="ECO:0000256" key="1">
    <source>
        <dbReference type="ARBA" id="ARBA00010923"/>
    </source>
</evidence>
<reference evidence="7" key="1">
    <citation type="submission" date="2016-11" db="EMBL/GenBank/DDBJ databases">
        <authorList>
            <person name="Varghese N."/>
            <person name="Submissions S."/>
        </authorList>
    </citation>
    <scope>NUCLEOTIDE SEQUENCE [LARGE SCALE GENOMIC DNA]</scope>
    <source>
        <strain evidence="7">DSM 12395</strain>
    </source>
</reference>
<dbReference type="Gene3D" id="1.10.287.1120">
    <property type="entry name" value="Bipartite methylase S protein"/>
    <property type="match status" value="1"/>
</dbReference>
<protein>
    <submittedName>
        <fullName evidence="6">Type I restriction enzyme, S subunit</fullName>
    </submittedName>
</protein>
<evidence type="ECO:0000313" key="7">
    <source>
        <dbReference type="Proteomes" id="UP000184148"/>
    </source>
</evidence>
<accession>A0A1M4ZAE4</accession>
<feature type="domain" description="Type I restriction modification DNA specificity" evidence="5">
    <location>
        <begin position="43"/>
        <end position="185"/>
    </location>
</feature>
<dbReference type="PANTHER" id="PTHR30408:SF12">
    <property type="entry name" value="TYPE I RESTRICTION ENZYME MJAVIII SPECIFICITY SUBUNIT"/>
    <property type="match status" value="1"/>
</dbReference>
<dbReference type="InterPro" id="IPR044946">
    <property type="entry name" value="Restrct_endonuc_typeI_TRD_sf"/>
</dbReference>
<keyword evidence="3" id="KW-0238">DNA-binding</keyword>
<keyword evidence="7" id="KW-1185">Reference proteome</keyword>
<keyword evidence="4" id="KW-0175">Coiled coil</keyword>
<dbReference type="CDD" id="cd16961">
    <property type="entry name" value="RMtype1_S_TRD-CR_like"/>
    <property type="match status" value="1"/>
</dbReference>
<name>A0A1M4ZAE4_9FIRM</name>
<proteinExistence type="inferred from homology"/>
<dbReference type="AlphaFoldDB" id="A0A1M4ZAE4"/>
<feature type="domain" description="Type I restriction modification DNA specificity" evidence="5">
    <location>
        <begin position="231"/>
        <end position="418"/>
    </location>
</feature>
<dbReference type="Proteomes" id="UP000184148">
    <property type="component" value="Unassembled WGS sequence"/>
</dbReference>
<sequence length="450" mass="51624">MAYKRYEKYKDSGVEWIGEIPEHWNITKLGYRARMIVPMRDKPTEFNGDIPWIRIEDVDGKYIEDSKSEQRVSKELVKKMNLKVYPIGTVLCTCSCNMGTTVIVKRPLISNQTFIGIVPIKDLDSIFLYYAINASSKRLQHLGEGAIQQYLSRHDFEHFKLAFPHKNEQRAIADFLDQKTAQIDSLIADKEKLIQLLQKKRQAIISEAVTQGLNKNVPMKDSGVEWIGEIPEHWEVKRIKHLLVSKKDAIKPGPFGSQLKSEEMKEGEIKVYNQRNVLDNDFINGDNYTSYEKYKELRAFTVYPGDILVTTRGTIGKVGILPQDCEIGILHPCLIRLQVDNSKIISEYLQLIFNNTNIVSNQLFYQSNATTIEVIYSDTLKNIAIPLPNVQEQMLILENINKIYILFDGLIKNIQTQIAKFKEYRQSLISEAVTGKIDVRDFTPNTEGVA</sequence>
<organism evidence="6 7">
    <name type="scientific">Desulforamulus putei DSM 12395</name>
    <dbReference type="NCBI Taxonomy" id="1121429"/>
    <lineage>
        <taxon>Bacteria</taxon>
        <taxon>Bacillati</taxon>
        <taxon>Bacillota</taxon>
        <taxon>Clostridia</taxon>
        <taxon>Eubacteriales</taxon>
        <taxon>Peptococcaceae</taxon>
        <taxon>Desulforamulus</taxon>
    </lineage>
</organism>
<gene>
    <name evidence="6" type="ORF">SAMN02745133_01929</name>
</gene>